<dbReference type="RefSeq" id="WP_190918384.1">
    <property type="nucleotide sequence ID" value="NZ_JACXIZ010000021.1"/>
</dbReference>
<evidence type="ECO:0000259" key="1">
    <source>
        <dbReference type="PROSITE" id="PS51782"/>
    </source>
</evidence>
<sequence>MRYSIELSYNNKEESFVLPVNPQQLEAGDAAGGTTYDVIGLGEINVLKPPTLTDFTLAGLFPATLYPFRTVETPLPPMDYVLLLRKWMRKQRPVRFILIGAGYEINTAASIEQFDWTEAAGGSGDIEYTLKLKSYRFYAARKVNRTRTASGDAALTRQAEPRPDEREIPATYTLRRGDTLWTVAQWQLGDGTRWREIQTLNGISEAEVLQLPVGKVLQLPQGGDANG</sequence>
<dbReference type="CDD" id="cd00118">
    <property type="entry name" value="LysM"/>
    <property type="match status" value="1"/>
</dbReference>
<comment type="caution">
    <text evidence="2">The sequence shown here is derived from an EMBL/GenBank/DDBJ whole genome shotgun (WGS) entry which is preliminary data.</text>
</comment>
<dbReference type="Proteomes" id="UP000621560">
    <property type="component" value="Unassembled WGS sequence"/>
</dbReference>
<dbReference type="InterPro" id="IPR018392">
    <property type="entry name" value="LysM"/>
</dbReference>
<dbReference type="InterPro" id="IPR036779">
    <property type="entry name" value="LysM_dom_sf"/>
</dbReference>
<dbReference type="Pfam" id="PF01476">
    <property type="entry name" value="LysM"/>
    <property type="match status" value="1"/>
</dbReference>
<gene>
    <name evidence="2" type="ORF">IDH44_13360</name>
</gene>
<evidence type="ECO:0000313" key="2">
    <source>
        <dbReference type="EMBL" id="MBD2846188.1"/>
    </source>
</evidence>
<dbReference type="Gene3D" id="3.10.350.10">
    <property type="entry name" value="LysM domain"/>
    <property type="match status" value="1"/>
</dbReference>
<name>A0A927BVM6_9BACL</name>
<dbReference type="AlphaFoldDB" id="A0A927BVM6"/>
<reference evidence="2" key="1">
    <citation type="submission" date="2020-09" db="EMBL/GenBank/DDBJ databases">
        <title>A novel bacterium of genus Paenibacillus, isolated from South China Sea.</title>
        <authorList>
            <person name="Huang H."/>
            <person name="Mo K."/>
            <person name="Hu Y."/>
        </authorList>
    </citation>
    <scope>NUCLEOTIDE SEQUENCE</scope>
    <source>
        <strain evidence="2">IB182496</strain>
    </source>
</reference>
<organism evidence="2 3">
    <name type="scientific">Paenibacillus sabuli</name>
    <dbReference type="NCBI Taxonomy" id="2772509"/>
    <lineage>
        <taxon>Bacteria</taxon>
        <taxon>Bacillati</taxon>
        <taxon>Bacillota</taxon>
        <taxon>Bacilli</taxon>
        <taxon>Bacillales</taxon>
        <taxon>Paenibacillaceae</taxon>
        <taxon>Paenibacillus</taxon>
    </lineage>
</organism>
<dbReference type="PROSITE" id="PS51782">
    <property type="entry name" value="LYSM"/>
    <property type="match status" value="1"/>
</dbReference>
<dbReference type="SMART" id="SM00257">
    <property type="entry name" value="LysM"/>
    <property type="match status" value="1"/>
</dbReference>
<dbReference type="SUPFAM" id="SSF54106">
    <property type="entry name" value="LysM domain"/>
    <property type="match status" value="1"/>
</dbReference>
<proteinExistence type="predicted"/>
<protein>
    <submittedName>
        <fullName evidence="2">LysM peptidoglycan-binding domain-containing protein</fullName>
    </submittedName>
</protein>
<accession>A0A927BVM6</accession>
<dbReference type="EMBL" id="JACXIZ010000021">
    <property type="protein sequence ID" value="MBD2846188.1"/>
    <property type="molecule type" value="Genomic_DNA"/>
</dbReference>
<keyword evidence="3" id="KW-1185">Reference proteome</keyword>
<evidence type="ECO:0000313" key="3">
    <source>
        <dbReference type="Proteomes" id="UP000621560"/>
    </source>
</evidence>
<feature type="domain" description="LysM" evidence="1">
    <location>
        <begin position="170"/>
        <end position="219"/>
    </location>
</feature>